<dbReference type="HAMAP" id="MF_03226">
    <property type="entry name" value="YJU2"/>
    <property type="match status" value="1"/>
</dbReference>
<keyword evidence="7 8" id="KW-0539">Nucleus</keyword>
<evidence type="ECO:0000256" key="9">
    <source>
        <dbReference type="SAM" id="MobiDB-lite"/>
    </source>
</evidence>
<keyword evidence="11" id="KW-1185">Reference proteome</keyword>
<comment type="similarity">
    <text evidence="8">Belongs to the CWC16 family. YJU2 subfamily.</text>
</comment>
<dbReference type="GO" id="GO:0071006">
    <property type="term" value="C:U2-type catalytic step 1 spliceosome"/>
    <property type="evidence" value="ECO:0007669"/>
    <property type="project" value="UniProtKB-UniRule"/>
</dbReference>
<evidence type="ECO:0000256" key="5">
    <source>
        <dbReference type="ARBA" id="ARBA00022833"/>
    </source>
</evidence>
<keyword evidence="3 8" id="KW-0479">Metal-binding</keyword>
<dbReference type="STRING" id="1754191.A0A1Y1UYV2"/>
<keyword evidence="4 8" id="KW-0747">Spliceosome</keyword>
<comment type="subcellular location">
    <subcellularLocation>
        <location evidence="1 8">Nucleus</location>
    </subcellularLocation>
</comment>
<dbReference type="GO" id="GO:0046872">
    <property type="term" value="F:metal ion binding"/>
    <property type="evidence" value="ECO:0007669"/>
    <property type="project" value="UniProtKB-KW"/>
</dbReference>
<feature type="binding site" evidence="8">
    <location>
        <position position="83"/>
    </location>
    <ligand>
        <name>Zn(2+)</name>
        <dbReference type="ChEBI" id="CHEBI:29105"/>
    </ligand>
</feature>
<organism evidence="10 11">
    <name type="scientific">Piromyces finnis</name>
    <dbReference type="NCBI Taxonomy" id="1754191"/>
    <lineage>
        <taxon>Eukaryota</taxon>
        <taxon>Fungi</taxon>
        <taxon>Fungi incertae sedis</taxon>
        <taxon>Chytridiomycota</taxon>
        <taxon>Chytridiomycota incertae sedis</taxon>
        <taxon>Neocallimastigomycetes</taxon>
        <taxon>Neocallimastigales</taxon>
        <taxon>Neocallimastigaceae</taxon>
        <taxon>Piromyces</taxon>
    </lineage>
</organism>
<name>A0A1Y1UYV2_9FUNG</name>
<dbReference type="GO" id="GO:0000349">
    <property type="term" value="P:generation of catalytic spliceosome for first transesterification step"/>
    <property type="evidence" value="ECO:0007669"/>
    <property type="project" value="UniProtKB-UniRule"/>
</dbReference>
<dbReference type="PANTHER" id="PTHR12111">
    <property type="entry name" value="SPLICING FACTOR YJU2"/>
    <property type="match status" value="1"/>
</dbReference>
<dbReference type="AlphaFoldDB" id="A0A1Y1UYV2"/>
<dbReference type="InterPro" id="IPR043701">
    <property type="entry name" value="Yju2"/>
</dbReference>
<feature type="compositionally biased region" description="Polar residues" evidence="9">
    <location>
        <begin position="315"/>
        <end position="327"/>
    </location>
</feature>
<evidence type="ECO:0000256" key="1">
    <source>
        <dbReference type="ARBA" id="ARBA00004123"/>
    </source>
</evidence>
<evidence type="ECO:0000256" key="7">
    <source>
        <dbReference type="ARBA" id="ARBA00023242"/>
    </source>
</evidence>
<dbReference type="InterPro" id="IPR007590">
    <property type="entry name" value="Saf4/Yju2"/>
</dbReference>
<feature type="compositionally biased region" description="Acidic residues" evidence="9">
    <location>
        <begin position="331"/>
        <end position="343"/>
    </location>
</feature>
<evidence type="ECO:0000256" key="8">
    <source>
        <dbReference type="HAMAP-Rule" id="MF_03226"/>
    </source>
</evidence>
<keyword evidence="6" id="KW-0508">mRNA splicing</keyword>
<protein>
    <recommendedName>
        <fullName evidence="8">Splicing factor YJU2</fullName>
    </recommendedName>
</protein>
<feature type="region of interest" description="Disordered" evidence="9">
    <location>
        <begin position="315"/>
        <end position="343"/>
    </location>
</feature>
<feature type="binding site" evidence="8">
    <location>
        <position position="80"/>
    </location>
    <ligand>
        <name>Zn(2+)</name>
        <dbReference type="ChEBI" id="CHEBI:29105"/>
    </ligand>
</feature>
<keyword evidence="5 8" id="KW-0862">Zinc</keyword>
<evidence type="ECO:0000313" key="11">
    <source>
        <dbReference type="Proteomes" id="UP000193719"/>
    </source>
</evidence>
<accession>A0A1Y1UYV2</accession>
<dbReference type="OrthoDB" id="674963at2759"/>
<feature type="binding site" evidence="8">
    <location>
        <position position="46"/>
    </location>
    <ligand>
        <name>Zn(2+)</name>
        <dbReference type="ChEBI" id="CHEBI:29105"/>
    </ligand>
</feature>
<dbReference type="Pfam" id="PF04502">
    <property type="entry name" value="Saf4_Yju2"/>
    <property type="match status" value="1"/>
</dbReference>
<comment type="caution">
    <text evidence="10">The sequence shown here is derived from an EMBL/GenBank/DDBJ whole genome shotgun (WGS) entry which is preliminary data.</text>
</comment>
<reference evidence="10 11" key="1">
    <citation type="submission" date="2016-08" db="EMBL/GenBank/DDBJ databases">
        <title>Genomes of anaerobic fungi encode conserved fungal cellulosomes for biomass hydrolysis.</title>
        <authorList>
            <consortium name="DOE Joint Genome Institute"/>
            <person name="Haitjema C.H."/>
            <person name="Gilmore S.P."/>
            <person name="Henske J.K."/>
            <person name="Solomon K.V."/>
            <person name="De Groot R."/>
            <person name="Kuo A."/>
            <person name="Mondo S.J."/>
            <person name="Salamov A.A."/>
            <person name="Labutti K."/>
            <person name="Zhao Z."/>
            <person name="Chiniquy J."/>
            <person name="Barry K."/>
            <person name="Brewer H.M."/>
            <person name="Purvine S.O."/>
            <person name="Wright A.T."/>
            <person name="Boxma B."/>
            <person name="Van Alen T."/>
            <person name="Hackstein J.H."/>
            <person name="Baker S.E."/>
            <person name="Grigoriev I.V."/>
            <person name="O'Malley M.A."/>
        </authorList>
    </citation>
    <scope>NUCLEOTIDE SEQUENCE [LARGE SCALE GENOMIC DNA]</scope>
    <source>
        <strain evidence="11">finn</strain>
    </source>
</reference>
<dbReference type="EMBL" id="MCFH01000064">
    <property type="protein sequence ID" value="ORX42500.1"/>
    <property type="molecule type" value="Genomic_DNA"/>
</dbReference>
<reference evidence="10 11" key="2">
    <citation type="submission" date="2016-08" db="EMBL/GenBank/DDBJ databases">
        <title>Pervasive Adenine N6-methylation of Active Genes in Fungi.</title>
        <authorList>
            <consortium name="DOE Joint Genome Institute"/>
            <person name="Mondo S.J."/>
            <person name="Dannebaum R.O."/>
            <person name="Kuo R.C."/>
            <person name="Labutti K."/>
            <person name="Haridas S."/>
            <person name="Kuo A."/>
            <person name="Salamov A."/>
            <person name="Ahrendt S.R."/>
            <person name="Lipzen A."/>
            <person name="Sullivan W."/>
            <person name="Andreopoulos W.B."/>
            <person name="Clum A."/>
            <person name="Lindquist E."/>
            <person name="Daum C."/>
            <person name="Ramamoorthy G.K."/>
            <person name="Gryganskyi A."/>
            <person name="Culley D."/>
            <person name="Magnuson J.K."/>
            <person name="James T.Y."/>
            <person name="O'Malley M.A."/>
            <person name="Stajich J.E."/>
            <person name="Spatafora J.W."/>
            <person name="Visel A."/>
            <person name="Grigoriev I.V."/>
        </authorList>
    </citation>
    <scope>NUCLEOTIDE SEQUENCE [LARGE SCALE GENOMIC DNA]</scope>
    <source>
        <strain evidence="11">finn</strain>
    </source>
</reference>
<keyword evidence="2" id="KW-0507">mRNA processing</keyword>
<dbReference type="PANTHER" id="PTHR12111:SF1">
    <property type="entry name" value="SPLICING FACTOR YJU2"/>
    <property type="match status" value="1"/>
</dbReference>
<evidence type="ECO:0000256" key="2">
    <source>
        <dbReference type="ARBA" id="ARBA00022664"/>
    </source>
</evidence>
<evidence type="ECO:0000256" key="6">
    <source>
        <dbReference type="ARBA" id="ARBA00023187"/>
    </source>
</evidence>
<evidence type="ECO:0000256" key="4">
    <source>
        <dbReference type="ARBA" id="ARBA00022728"/>
    </source>
</evidence>
<proteinExistence type="inferred from homology"/>
<sequence>MSERKVLNKYFPPDFDPSKIPKRVKKKNEQHKVRLMAPFSMHCVACGNWIAKSTKFNARKETVEGEMYLTIKIYRFYIRCPRCSAEITFKTDPKNADYVCEHGALRNFDSSREERILGEEKKLERQQQEENNPMKALENRTLESKKEMDILDALDEIRTKNARTERIDIDEVNDKLLKRQQKTEEELLRIEEEEIDKIAKATFKTDDGDNVKRLSEDIDEIDIKSLLKDKYNITSSSNNNTFNTSTTNHLGIKKVNEPKELTGLVVKKRRPESDLLNGLVKKKSKVNTSTTTTTTTTTSQKNTLAAADVIKKAPTTTPAQNSLTSLFSAYDSDDDDDDDSDNN</sequence>
<feature type="binding site" evidence="8">
    <location>
        <position position="43"/>
    </location>
    <ligand>
        <name>Zn(2+)</name>
        <dbReference type="ChEBI" id="CHEBI:29105"/>
    </ligand>
</feature>
<gene>
    <name evidence="10" type="ORF">BCR36DRAFT_362506</name>
</gene>
<evidence type="ECO:0000313" key="10">
    <source>
        <dbReference type="EMBL" id="ORX42500.1"/>
    </source>
</evidence>
<comment type="function">
    <text evidence="8">Part of the spliceosome which catalyzes two sequential transesterification reactions, first the excision of the non-coding intron from pre-mRNA and then the ligation of the coding exons to form the mature mRNA. Plays a role in stabilizing the structure of the spliceosome catalytic core and docking of the branch helix into the active site, producing 5'-exon and lariat intron-3'-intermediates.</text>
</comment>
<evidence type="ECO:0000256" key="3">
    <source>
        <dbReference type="ARBA" id="ARBA00022723"/>
    </source>
</evidence>
<dbReference type="Proteomes" id="UP000193719">
    <property type="component" value="Unassembled WGS sequence"/>
</dbReference>
<comment type="subunit">
    <text evidence="8">Component of the spliceosome. Present in the activated B complex, the catalytically activated B* complex which catalyzes the branching, the catalytic step 1 C complex catalyzing the exon ligation, and the postcatalytic P complex containing the ligated exons (mRNA) and the excised lariat intron.</text>
</comment>